<feature type="compositionally biased region" description="Low complexity" evidence="1">
    <location>
        <begin position="320"/>
        <end position="340"/>
    </location>
</feature>
<feature type="compositionally biased region" description="Pro residues" evidence="1">
    <location>
        <begin position="341"/>
        <end position="363"/>
    </location>
</feature>
<evidence type="ECO:0000259" key="3">
    <source>
        <dbReference type="Pfam" id="PF04542"/>
    </source>
</evidence>
<evidence type="ECO:0000313" key="5">
    <source>
        <dbReference type="Proteomes" id="UP001501822"/>
    </source>
</evidence>
<gene>
    <name evidence="4" type="ORF">GCM10010151_19960</name>
</gene>
<keyword evidence="2" id="KW-1133">Transmembrane helix</keyword>
<keyword evidence="5" id="KW-1185">Reference proteome</keyword>
<feature type="region of interest" description="Disordered" evidence="1">
    <location>
        <begin position="221"/>
        <end position="247"/>
    </location>
</feature>
<feature type="compositionally biased region" description="Low complexity" evidence="1">
    <location>
        <begin position="364"/>
        <end position="379"/>
    </location>
</feature>
<keyword evidence="2" id="KW-0812">Transmembrane</keyword>
<protein>
    <recommendedName>
        <fullName evidence="3">RNA polymerase sigma-70 region 2 domain-containing protein</fullName>
    </recommendedName>
</protein>
<keyword evidence="2" id="KW-0472">Membrane</keyword>
<dbReference type="SUPFAM" id="SSF88946">
    <property type="entry name" value="Sigma2 domain of RNA polymerase sigma factors"/>
    <property type="match status" value="1"/>
</dbReference>
<organism evidence="4 5">
    <name type="scientific">Actinoallomurus spadix</name>
    <dbReference type="NCBI Taxonomy" id="79912"/>
    <lineage>
        <taxon>Bacteria</taxon>
        <taxon>Bacillati</taxon>
        <taxon>Actinomycetota</taxon>
        <taxon>Actinomycetes</taxon>
        <taxon>Streptosporangiales</taxon>
        <taxon>Thermomonosporaceae</taxon>
        <taxon>Actinoallomurus</taxon>
    </lineage>
</organism>
<dbReference type="RefSeq" id="WP_252806731.1">
    <property type="nucleotide sequence ID" value="NZ_BAAABM010000015.1"/>
</dbReference>
<reference evidence="5" key="1">
    <citation type="journal article" date="2019" name="Int. J. Syst. Evol. Microbiol.">
        <title>The Global Catalogue of Microorganisms (GCM) 10K type strain sequencing project: providing services to taxonomists for standard genome sequencing and annotation.</title>
        <authorList>
            <consortium name="The Broad Institute Genomics Platform"/>
            <consortium name="The Broad Institute Genome Sequencing Center for Infectious Disease"/>
            <person name="Wu L."/>
            <person name="Ma J."/>
        </authorList>
    </citation>
    <scope>NUCLEOTIDE SEQUENCE [LARGE SCALE GENOMIC DNA]</scope>
    <source>
        <strain evidence="5">JCM 3146</strain>
    </source>
</reference>
<name>A0ABP3FYG9_9ACTN</name>
<dbReference type="Proteomes" id="UP001501822">
    <property type="component" value="Unassembled WGS sequence"/>
</dbReference>
<evidence type="ECO:0000313" key="4">
    <source>
        <dbReference type="EMBL" id="GAA0330143.1"/>
    </source>
</evidence>
<feature type="domain" description="RNA polymerase sigma-70 region 2" evidence="3">
    <location>
        <begin position="18"/>
        <end position="77"/>
    </location>
</feature>
<evidence type="ECO:0000256" key="1">
    <source>
        <dbReference type="SAM" id="MobiDB-lite"/>
    </source>
</evidence>
<dbReference type="Gene3D" id="1.10.1740.10">
    <property type="match status" value="1"/>
</dbReference>
<accession>A0ABP3FYG9</accession>
<proteinExistence type="predicted"/>
<sequence length="405" mass="41362">MSLTEALRAGEPEVFGLLYDEHGPRIHAYCHRMAGDEAADAVRDAFAAAARHRAEAPSNDDALPLWLHALARAELLRRGALTRTVAAEPGAPALERALARLRPEHREALALTGALDAEGLARLTGVADDTAELLARQARRRLEQAVVTVLEAGTAADEELLTALAKGRLPALVSRRAAEPPASLRDEVVAACAAAVRAPAGVPLSDADGLPLSLDGVFAPASAATGHHPRHARPDTPALARHRRGPRRRNALLTETLTLAACAAAVVGAILVWPGGPDQGVSHVGDNSRLVRQGTSTSRPSPGRAGAPGDGASHVGVPRTAPKSVAPSPSASATRASSSPAPTPSRPPVSPTSPAPSGTPTPSPTASTPTPAPSLSTFPLPVPVRGGHGSPTATPAPEKSAPKKS</sequence>
<comment type="caution">
    <text evidence="4">The sequence shown here is derived from an EMBL/GenBank/DDBJ whole genome shotgun (WGS) entry which is preliminary data.</text>
</comment>
<evidence type="ECO:0000256" key="2">
    <source>
        <dbReference type="SAM" id="Phobius"/>
    </source>
</evidence>
<dbReference type="Pfam" id="PF04542">
    <property type="entry name" value="Sigma70_r2"/>
    <property type="match status" value="1"/>
</dbReference>
<dbReference type="InterPro" id="IPR013325">
    <property type="entry name" value="RNA_pol_sigma_r2"/>
</dbReference>
<feature type="transmembrane region" description="Helical" evidence="2">
    <location>
        <begin position="251"/>
        <end position="273"/>
    </location>
</feature>
<dbReference type="InterPro" id="IPR007627">
    <property type="entry name" value="RNA_pol_sigma70_r2"/>
</dbReference>
<feature type="region of interest" description="Disordered" evidence="1">
    <location>
        <begin position="283"/>
        <end position="405"/>
    </location>
</feature>
<dbReference type="EMBL" id="BAAABM010000015">
    <property type="protein sequence ID" value="GAA0330143.1"/>
    <property type="molecule type" value="Genomic_DNA"/>
</dbReference>